<dbReference type="OrthoDB" id="9799640at2"/>
<keyword evidence="2" id="KW-0001">2Fe-2S</keyword>
<dbReference type="GO" id="GO:0140647">
    <property type="term" value="P:P450-containing electron transport chain"/>
    <property type="evidence" value="ECO:0007669"/>
    <property type="project" value="InterPro"/>
</dbReference>
<dbReference type="CDD" id="cd00207">
    <property type="entry name" value="fer2"/>
    <property type="match status" value="1"/>
</dbReference>
<evidence type="ECO:0000256" key="4">
    <source>
        <dbReference type="ARBA" id="ARBA00023004"/>
    </source>
</evidence>
<dbReference type="KEGG" id="hyh:D3Y59_17120"/>
<dbReference type="Pfam" id="PF00111">
    <property type="entry name" value="Fer2"/>
    <property type="match status" value="1"/>
</dbReference>
<accession>A0A3B7R5J0</accession>
<gene>
    <name evidence="8" type="ORF">D3Y59_17120</name>
</gene>
<evidence type="ECO:0000256" key="2">
    <source>
        <dbReference type="ARBA" id="ARBA00022714"/>
    </source>
</evidence>
<reference evidence="8 9" key="1">
    <citation type="submission" date="2018-09" db="EMBL/GenBank/DDBJ databases">
        <title>Hymenobacter medium sp. nov., isolated from R2A medium.</title>
        <authorList>
            <person name="Yingchao G."/>
        </authorList>
    </citation>
    <scope>NUCLEOTIDE SEQUENCE [LARGE SCALE GENOMIC DNA]</scope>
    <source>
        <strain evidence="9">sh-6</strain>
    </source>
</reference>
<name>A0A3B7R5J0_9BACT</name>
<evidence type="ECO:0000256" key="1">
    <source>
        <dbReference type="ARBA" id="ARBA00010914"/>
    </source>
</evidence>
<dbReference type="PANTHER" id="PTHR23426:SF65">
    <property type="entry name" value="FERREDOXIN-2, MITOCHONDRIAL"/>
    <property type="match status" value="1"/>
</dbReference>
<evidence type="ECO:0000313" key="9">
    <source>
        <dbReference type="Proteomes" id="UP000262802"/>
    </source>
</evidence>
<evidence type="ECO:0000313" key="8">
    <source>
        <dbReference type="EMBL" id="AYA38620.1"/>
    </source>
</evidence>
<dbReference type="InterPro" id="IPR001041">
    <property type="entry name" value="2Fe-2S_ferredoxin-type"/>
</dbReference>
<dbReference type="InterPro" id="IPR036010">
    <property type="entry name" value="2Fe-2S_ferredoxin-like_sf"/>
</dbReference>
<dbReference type="GO" id="GO:0009055">
    <property type="term" value="F:electron transfer activity"/>
    <property type="evidence" value="ECO:0007669"/>
    <property type="project" value="TreeGrafter"/>
</dbReference>
<keyword evidence="9" id="KW-1185">Reference proteome</keyword>
<evidence type="ECO:0000256" key="5">
    <source>
        <dbReference type="ARBA" id="ARBA00023014"/>
    </source>
</evidence>
<comment type="similarity">
    <text evidence="1">Belongs to the adrenodoxin/putidaredoxin family.</text>
</comment>
<dbReference type="GO" id="GO:0046872">
    <property type="term" value="F:metal ion binding"/>
    <property type="evidence" value="ECO:0007669"/>
    <property type="project" value="UniProtKB-KW"/>
</dbReference>
<dbReference type="GO" id="GO:0051537">
    <property type="term" value="F:2 iron, 2 sulfur cluster binding"/>
    <property type="evidence" value="ECO:0007669"/>
    <property type="project" value="UniProtKB-KW"/>
</dbReference>
<evidence type="ECO:0000256" key="6">
    <source>
        <dbReference type="ARBA" id="ARBA00034078"/>
    </source>
</evidence>
<dbReference type="RefSeq" id="WP_119446150.1">
    <property type="nucleotide sequence ID" value="NZ_CP032317.1"/>
</dbReference>
<sequence>MSLEDITEVRVYVEDAPGQRTELVAPTDMSLSLMEVMKASGYDIQATCGGMALCGTCHVEVLAGPELPEPGDDEMAMLESLPIMSSGSRLSCQIRITSRLDGLVVRLMPQNA</sequence>
<organism evidence="8 9">
    <name type="scientific">Hymenobacter oligotrophus</name>
    <dbReference type="NCBI Taxonomy" id="2319843"/>
    <lineage>
        <taxon>Bacteria</taxon>
        <taxon>Pseudomonadati</taxon>
        <taxon>Bacteroidota</taxon>
        <taxon>Cytophagia</taxon>
        <taxon>Cytophagales</taxon>
        <taxon>Hymenobacteraceae</taxon>
        <taxon>Hymenobacter</taxon>
    </lineage>
</organism>
<dbReference type="InterPro" id="IPR012675">
    <property type="entry name" value="Beta-grasp_dom_sf"/>
</dbReference>
<proteinExistence type="inferred from homology"/>
<dbReference type="PANTHER" id="PTHR23426">
    <property type="entry name" value="FERREDOXIN/ADRENODOXIN"/>
    <property type="match status" value="1"/>
</dbReference>
<dbReference type="AlphaFoldDB" id="A0A3B7R5J0"/>
<protein>
    <submittedName>
        <fullName evidence="8">(2Fe-2S)-binding protein</fullName>
    </submittedName>
</protein>
<evidence type="ECO:0000256" key="3">
    <source>
        <dbReference type="ARBA" id="ARBA00022723"/>
    </source>
</evidence>
<dbReference type="PROSITE" id="PS51085">
    <property type="entry name" value="2FE2S_FER_2"/>
    <property type="match status" value="1"/>
</dbReference>
<keyword evidence="5" id="KW-0411">Iron-sulfur</keyword>
<keyword evidence="4" id="KW-0408">Iron</keyword>
<keyword evidence="3" id="KW-0479">Metal-binding</keyword>
<dbReference type="SUPFAM" id="SSF54292">
    <property type="entry name" value="2Fe-2S ferredoxin-like"/>
    <property type="match status" value="1"/>
</dbReference>
<feature type="domain" description="2Fe-2S ferredoxin-type" evidence="7">
    <location>
        <begin position="7"/>
        <end position="111"/>
    </location>
</feature>
<comment type="cofactor">
    <cofactor evidence="6">
        <name>[2Fe-2S] cluster</name>
        <dbReference type="ChEBI" id="CHEBI:190135"/>
    </cofactor>
</comment>
<dbReference type="InterPro" id="IPR001055">
    <property type="entry name" value="Adrenodoxin-like"/>
</dbReference>
<dbReference type="Proteomes" id="UP000262802">
    <property type="component" value="Chromosome"/>
</dbReference>
<evidence type="ECO:0000259" key="7">
    <source>
        <dbReference type="PROSITE" id="PS51085"/>
    </source>
</evidence>
<dbReference type="EMBL" id="CP032317">
    <property type="protein sequence ID" value="AYA38620.1"/>
    <property type="molecule type" value="Genomic_DNA"/>
</dbReference>
<dbReference type="Gene3D" id="3.10.20.30">
    <property type="match status" value="1"/>
</dbReference>